<comment type="caution">
    <text evidence="2">The sequence shown here is derived from an EMBL/GenBank/DDBJ whole genome shotgun (WGS) entry which is preliminary data.</text>
</comment>
<keyword evidence="3" id="KW-1185">Reference proteome</keyword>
<gene>
    <name evidence="2" type="ORF">FB45DRAFT_1002762</name>
</gene>
<reference evidence="2" key="1">
    <citation type="submission" date="2023-03" db="EMBL/GenBank/DDBJ databases">
        <title>Massive genome expansion in bonnet fungi (Mycena s.s.) driven by repeated elements and novel gene families across ecological guilds.</title>
        <authorList>
            <consortium name="Lawrence Berkeley National Laboratory"/>
            <person name="Harder C.B."/>
            <person name="Miyauchi S."/>
            <person name="Viragh M."/>
            <person name="Kuo A."/>
            <person name="Thoen E."/>
            <person name="Andreopoulos B."/>
            <person name="Lu D."/>
            <person name="Skrede I."/>
            <person name="Drula E."/>
            <person name="Henrissat B."/>
            <person name="Morin E."/>
            <person name="Kohler A."/>
            <person name="Barry K."/>
            <person name="LaButti K."/>
            <person name="Morin E."/>
            <person name="Salamov A."/>
            <person name="Lipzen A."/>
            <person name="Mereny Z."/>
            <person name="Hegedus B."/>
            <person name="Baldrian P."/>
            <person name="Stursova M."/>
            <person name="Weitz H."/>
            <person name="Taylor A."/>
            <person name="Grigoriev I.V."/>
            <person name="Nagy L.G."/>
            <person name="Martin F."/>
            <person name="Kauserud H."/>
        </authorList>
    </citation>
    <scope>NUCLEOTIDE SEQUENCE</scope>
    <source>
        <strain evidence="2">9284</strain>
    </source>
</reference>
<evidence type="ECO:0000256" key="1">
    <source>
        <dbReference type="SAM" id="MobiDB-lite"/>
    </source>
</evidence>
<proteinExistence type="predicted"/>
<organism evidence="2 3">
    <name type="scientific">Roridomyces roridus</name>
    <dbReference type="NCBI Taxonomy" id="1738132"/>
    <lineage>
        <taxon>Eukaryota</taxon>
        <taxon>Fungi</taxon>
        <taxon>Dikarya</taxon>
        <taxon>Basidiomycota</taxon>
        <taxon>Agaricomycotina</taxon>
        <taxon>Agaricomycetes</taxon>
        <taxon>Agaricomycetidae</taxon>
        <taxon>Agaricales</taxon>
        <taxon>Marasmiineae</taxon>
        <taxon>Mycenaceae</taxon>
        <taxon>Roridomyces</taxon>
    </lineage>
</organism>
<evidence type="ECO:0000313" key="2">
    <source>
        <dbReference type="EMBL" id="KAJ7632199.1"/>
    </source>
</evidence>
<evidence type="ECO:0000313" key="3">
    <source>
        <dbReference type="Proteomes" id="UP001221142"/>
    </source>
</evidence>
<sequence>MATFDDYSLADLRSFDGPYYKCWPPVEPWNTLLTPIISPPLYLDQPPVSDRHLLLFCILLDNGHAPTTAAYNPCGLQRASRGTHPAASITATTFLQFELLPSVDEDLSHPPYTRRAAAMKRKRVADEDAARPQKQRRSTNVHTQPVHSGPRTRSFTRQLRR</sequence>
<name>A0AAD7BVX5_9AGAR</name>
<feature type="region of interest" description="Disordered" evidence="1">
    <location>
        <begin position="116"/>
        <end position="161"/>
    </location>
</feature>
<accession>A0AAD7BVX5</accession>
<dbReference type="Proteomes" id="UP001221142">
    <property type="component" value="Unassembled WGS sequence"/>
</dbReference>
<dbReference type="EMBL" id="JARKIF010000008">
    <property type="protein sequence ID" value="KAJ7632199.1"/>
    <property type="molecule type" value="Genomic_DNA"/>
</dbReference>
<protein>
    <submittedName>
        <fullName evidence="2">Uncharacterized protein</fullName>
    </submittedName>
</protein>
<feature type="compositionally biased region" description="Polar residues" evidence="1">
    <location>
        <begin position="140"/>
        <end position="161"/>
    </location>
</feature>
<dbReference type="AlphaFoldDB" id="A0AAD7BVX5"/>